<protein>
    <submittedName>
        <fullName evidence="9">Uncharacterized protein</fullName>
    </submittedName>
</protein>
<evidence type="ECO:0000256" key="4">
    <source>
        <dbReference type="ARBA" id="ARBA00022701"/>
    </source>
</evidence>
<keyword evidence="5 7" id="KW-0175">Coiled coil</keyword>
<reference evidence="9 10" key="1">
    <citation type="submission" date="2019-01" db="EMBL/GenBank/DDBJ databases">
        <title>Sequencing of cultivated peanut Arachis hypogaea provides insights into genome evolution and oil improvement.</title>
        <authorList>
            <person name="Chen X."/>
        </authorList>
    </citation>
    <scope>NUCLEOTIDE SEQUENCE [LARGE SCALE GENOMIC DNA]</scope>
    <source>
        <strain evidence="10">cv. Fuhuasheng</strain>
        <tissue evidence="9">Leaves</tissue>
    </source>
</reference>
<accession>A0A445ECI7</accession>
<evidence type="ECO:0000313" key="10">
    <source>
        <dbReference type="Proteomes" id="UP000289738"/>
    </source>
</evidence>
<name>A0A445ECI7_ARAHY</name>
<organism evidence="9 10">
    <name type="scientific">Arachis hypogaea</name>
    <name type="common">Peanut</name>
    <dbReference type="NCBI Taxonomy" id="3818"/>
    <lineage>
        <taxon>Eukaryota</taxon>
        <taxon>Viridiplantae</taxon>
        <taxon>Streptophyta</taxon>
        <taxon>Embryophyta</taxon>
        <taxon>Tracheophyta</taxon>
        <taxon>Spermatophyta</taxon>
        <taxon>Magnoliopsida</taxon>
        <taxon>eudicotyledons</taxon>
        <taxon>Gunneridae</taxon>
        <taxon>Pentapetalae</taxon>
        <taxon>rosids</taxon>
        <taxon>fabids</taxon>
        <taxon>Fabales</taxon>
        <taxon>Fabaceae</taxon>
        <taxon>Papilionoideae</taxon>
        <taxon>50 kb inversion clade</taxon>
        <taxon>dalbergioids sensu lato</taxon>
        <taxon>Dalbergieae</taxon>
        <taxon>Pterocarpus clade</taxon>
        <taxon>Arachis</taxon>
    </lineage>
</organism>
<keyword evidence="6" id="KW-0206">Cytoskeleton</keyword>
<evidence type="ECO:0000256" key="3">
    <source>
        <dbReference type="ARBA" id="ARBA00022490"/>
    </source>
</evidence>
<dbReference type="AlphaFoldDB" id="A0A445ECI7"/>
<comment type="similarity">
    <text evidence="2">Belongs to the MAP70 family.</text>
</comment>
<dbReference type="Proteomes" id="UP000289738">
    <property type="component" value="Chromosome A02"/>
</dbReference>
<evidence type="ECO:0000256" key="8">
    <source>
        <dbReference type="SAM" id="MobiDB-lite"/>
    </source>
</evidence>
<feature type="region of interest" description="Disordered" evidence="8">
    <location>
        <begin position="1"/>
        <end position="21"/>
    </location>
</feature>
<proteinExistence type="inferred from homology"/>
<dbReference type="Pfam" id="PF07058">
    <property type="entry name" value="MAP70"/>
    <property type="match status" value="1"/>
</dbReference>
<feature type="compositionally biased region" description="Basic and acidic residues" evidence="8">
    <location>
        <begin position="250"/>
        <end position="267"/>
    </location>
</feature>
<keyword evidence="3" id="KW-0963">Cytoplasm</keyword>
<gene>
    <name evidence="9" type="ORF">Ahy_A02g007530</name>
</gene>
<evidence type="ECO:0000256" key="6">
    <source>
        <dbReference type="ARBA" id="ARBA00023212"/>
    </source>
</evidence>
<evidence type="ECO:0000256" key="7">
    <source>
        <dbReference type="SAM" id="Coils"/>
    </source>
</evidence>
<sequence length="285" mass="31853">MASDACSSSTRQSRGGDGGRHELKVGYATSCSLQSGNVKDGKLAILHVYVKQTHCKFFVWVDDHIVRLGCVEPTRALGDNQPNDVEEHLRKKEMEHMMADLEETIVNLENRRSNTCCEEGLKQFSYNATNSNAFSNSPKEVKSSILGCLTTSSGLRKRSTSQHMGSIVKAIWELRSKAVDGGEKENETHVNTDMKLIWFSNENKVAEKGKNIVVCEDSKSKIPNDFGSKDMILAKKVDALTKAMEVELKKMKREAATREKEASSTKSDKKKTRSTSTFKRVMKDH</sequence>
<dbReference type="GO" id="GO:0005874">
    <property type="term" value="C:microtubule"/>
    <property type="evidence" value="ECO:0007669"/>
    <property type="project" value="UniProtKB-KW"/>
</dbReference>
<evidence type="ECO:0000256" key="5">
    <source>
        <dbReference type="ARBA" id="ARBA00023054"/>
    </source>
</evidence>
<evidence type="ECO:0000256" key="1">
    <source>
        <dbReference type="ARBA" id="ARBA00004245"/>
    </source>
</evidence>
<feature type="coiled-coil region" evidence="7">
    <location>
        <begin position="91"/>
        <end position="118"/>
    </location>
</feature>
<dbReference type="GO" id="GO:0007010">
    <property type="term" value="P:cytoskeleton organization"/>
    <property type="evidence" value="ECO:0007669"/>
    <property type="project" value="InterPro"/>
</dbReference>
<feature type="region of interest" description="Disordered" evidence="8">
    <location>
        <begin position="250"/>
        <end position="285"/>
    </location>
</feature>
<feature type="compositionally biased region" description="Polar residues" evidence="8">
    <location>
        <begin position="1"/>
        <end position="13"/>
    </location>
</feature>
<dbReference type="InterPro" id="IPR009768">
    <property type="entry name" value="MAP70"/>
</dbReference>
<evidence type="ECO:0000313" key="9">
    <source>
        <dbReference type="EMBL" id="RYR73190.1"/>
    </source>
</evidence>
<dbReference type="EMBL" id="SDMP01000002">
    <property type="protein sequence ID" value="RYR73190.1"/>
    <property type="molecule type" value="Genomic_DNA"/>
</dbReference>
<comment type="subcellular location">
    <subcellularLocation>
        <location evidence="1">Cytoplasm</location>
        <location evidence="1">Cytoskeleton</location>
    </subcellularLocation>
</comment>
<keyword evidence="10" id="KW-1185">Reference proteome</keyword>
<comment type="caution">
    <text evidence="9">The sequence shown here is derived from an EMBL/GenBank/DDBJ whole genome shotgun (WGS) entry which is preliminary data.</text>
</comment>
<evidence type="ECO:0000256" key="2">
    <source>
        <dbReference type="ARBA" id="ARBA00008825"/>
    </source>
</evidence>
<keyword evidence="4" id="KW-0493">Microtubule</keyword>
<dbReference type="GO" id="GO:0008017">
    <property type="term" value="F:microtubule binding"/>
    <property type="evidence" value="ECO:0007669"/>
    <property type="project" value="InterPro"/>
</dbReference>